<dbReference type="EMBL" id="JABTEG010000005">
    <property type="protein sequence ID" value="KAG4304979.1"/>
    <property type="molecule type" value="Genomic_DNA"/>
</dbReference>
<gene>
    <name evidence="1" type="ORF">PORY_001654</name>
</gene>
<dbReference type="Proteomes" id="UP000768646">
    <property type="component" value="Unassembled WGS sequence"/>
</dbReference>
<proteinExistence type="predicted"/>
<accession>A0ACB7CDN5</accession>
<comment type="caution">
    <text evidence="1">The sequence shown here is derived from an EMBL/GenBank/DDBJ whole genome shotgun (WGS) entry which is preliminary data.</text>
</comment>
<evidence type="ECO:0000313" key="1">
    <source>
        <dbReference type="EMBL" id="KAG4304979.1"/>
    </source>
</evidence>
<protein>
    <submittedName>
        <fullName evidence="1">Uncharacterized protein</fullName>
    </submittedName>
</protein>
<name>A0ACB7CDN5_9ASCO</name>
<evidence type="ECO:0000313" key="2">
    <source>
        <dbReference type="Proteomes" id="UP000768646"/>
    </source>
</evidence>
<keyword evidence="2" id="KW-1185">Reference proteome</keyword>
<sequence>MNVLSSTDEIGDSSLNHEVENVNIEKKKKRRPARRQVEGREKTGELMPPQTGQVFNIWYGKWAGGDKEDKYINKNKSETRCNIKRDSGYTKGDKIKGAYFCLFFARGSCSDGPDCTFLHRLPNVHDIYSPNVDCFGRDKHSDYRDDMGGVGSFMRQNHTLYCGRIHVTDDIEEIVARHFSEWGEVERIRVLNSRGVAFITYVNEANAQFAKEAMAHQSLENNEVLNVRWATQDPNPVSQARDARRIEEQAAEAIRRALPKEFIAELEGRGKKVKRDDFGLDGYDVPDDIWYARCADAVNPAGRILQNSIQAEDKDSSDSLVAYEIHNTETDGMFSSTTLDTLRSLNNTYTIQLSDSDTDNPSGLITFVVFGKKNDFKSPDSLVKFPNVDQKTKDKKFKLFLIILETSCEMRFVEIFIIMLFGLNAFALDMRSFMHDSFKDSYRVPVDDGDIRGRSLVNYRWIPWFGRPIDK</sequence>
<organism evidence="1 2">
    <name type="scientific">Pneumocystis oryctolagi</name>
    <dbReference type="NCBI Taxonomy" id="42067"/>
    <lineage>
        <taxon>Eukaryota</taxon>
        <taxon>Fungi</taxon>
        <taxon>Dikarya</taxon>
        <taxon>Ascomycota</taxon>
        <taxon>Taphrinomycotina</taxon>
        <taxon>Pneumocystomycetes</taxon>
        <taxon>Pneumocystaceae</taxon>
        <taxon>Pneumocystis</taxon>
    </lineage>
</organism>
<reference evidence="1 2" key="1">
    <citation type="journal article" date="2021" name="Commun. Biol.">
        <title>Genomic insights into the host specific adaptation of the Pneumocystis genus.</title>
        <authorList>
            <person name="Cisse O.H."/>
            <person name="Ma L."/>
            <person name="Dekker J.P."/>
            <person name="Khil P.P."/>
            <person name="Youn J.-H."/>
            <person name="Brenchley J.M."/>
            <person name="Blair R."/>
            <person name="Pahar B."/>
            <person name="Chabe M."/>
            <person name="Van Rompay K.K.A."/>
            <person name="Keesler R."/>
            <person name="Sukura A."/>
            <person name="Hirsch V."/>
            <person name="Kutty G."/>
            <person name="Liu Y."/>
            <person name="Peng L."/>
            <person name="Chen J."/>
            <person name="Song J."/>
            <person name="Weissenbacher-Lang C."/>
            <person name="Xu J."/>
            <person name="Upham N.S."/>
            <person name="Stajich J.E."/>
            <person name="Cuomo C.A."/>
            <person name="Cushion M.T."/>
            <person name="Kovacs J.A."/>
        </authorList>
    </citation>
    <scope>NUCLEOTIDE SEQUENCE [LARGE SCALE GENOMIC DNA]</scope>
    <source>
        <strain evidence="1 2">RABM</strain>
    </source>
</reference>